<comment type="caution">
    <text evidence="1">The sequence shown here is derived from an EMBL/GenBank/DDBJ whole genome shotgun (WGS) entry which is preliminary data.</text>
</comment>
<gene>
    <name evidence="1" type="ORF">SDC9_155462</name>
</gene>
<sequence>MLLDLLFVVRYQDFRFQNTKRANAAVAAVRVVVVQRAVRIDVPDVVISRAVRRCQPPPFLQLRNYASKATVHFASKKPDPRPILPVVFQPVVSRKIKRHCSERFFRRARVYHLLHKFAVEIGAKGRGGEIILVPFVEGAFLQHVRG</sequence>
<protein>
    <submittedName>
        <fullName evidence="1">Uncharacterized protein</fullName>
    </submittedName>
</protein>
<name>A0A645F1M3_9ZZZZ</name>
<accession>A0A645F1M3</accession>
<evidence type="ECO:0000313" key="1">
    <source>
        <dbReference type="EMBL" id="MPN08181.1"/>
    </source>
</evidence>
<proteinExistence type="predicted"/>
<dbReference type="AlphaFoldDB" id="A0A645F1M3"/>
<dbReference type="EMBL" id="VSSQ01054203">
    <property type="protein sequence ID" value="MPN08181.1"/>
    <property type="molecule type" value="Genomic_DNA"/>
</dbReference>
<organism evidence="1">
    <name type="scientific">bioreactor metagenome</name>
    <dbReference type="NCBI Taxonomy" id="1076179"/>
    <lineage>
        <taxon>unclassified sequences</taxon>
        <taxon>metagenomes</taxon>
        <taxon>ecological metagenomes</taxon>
    </lineage>
</organism>
<reference evidence="1" key="1">
    <citation type="submission" date="2019-08" db="EMBL/GenBank/DDBJ databases">
        <authorList>
            <person name="Kucharzyk K."/>
            <person name="Murdoch R.W."/>
            <person name="Higgins S."/>
            <person name="Loffler F."/>
        </authorList>
    </citation>
    <scope>NUCLEOTIDE SEQUENCE</scope>
</reference>